<keyword evidence="1" id="KW-1133">Transmembrane helix</keyword>
<dbReference type="SUPFAM" id="SSF54518">
    <property type="entry name" value="Tubby C-terminal domain-like"/>
    <property type="match status" value="1"/>
</dbReference>
<dbReference type="EMBL" id="KL403284">
    <property type="protein sequence ID" value="KEH15777.1"/>
    <property type="molecule type" value="Genomic_DNA"/>
</dbReference>
<evidence type="ECO:0000313" key="3">
    <source>
        <dbReference type="EnsemblPlants" id="KEH15777"/>
    </source>
</evidence>
<dbReference type="Proteomes" id="UP000002051">
    <property type="component" value="Unassembled WGS sequence"/>
</dbReference>
<proteinExistence type="predicted"/>
<organism evidence="2 4">
    <name type="scientific">Medicago truncatula</name>
    <name type="common">Barrel medic</name>
    <name type="synonym">Medicago tribuloides</name>
    <dbReference type="NCBI Taxonomy" id="3880"/>
    <lineage>
        <taxon>Eukaryota</taxon>
        <taxon>Viridiplantae</taxon>
        <taxon>Streptophyta</taxon>
        <taxon>Embryophyta</taxon>
        <taxon>Tracheophyta</taxon>
        <taxon>Spermatophyta</taxon>
        <taxon>Magnoliopsida</taxon>
        <taxon>eudicotyledons</taxon>
        <taxon>Gunneridae</taxon>
        <taxon>Pentapetalae</taxon>
        <taxon>rosids</taxon>
        <taxon>fabids</taxon>
        <taxon>Fabales</taxon>
        <taxon>Fabaceae</taxon>
        <taxon>Papilionoideae</taxon>
        <taxon>50 kb inversion clade</taxon>
        <taxon>NPAAA clade</taxon>
        <taxon>Hologalegina</taxon>
        <taxon>IRL clade</taxon>
        <taxon>Trifolieae</taxon>
        <taxon>Medicago</taxon>
    </lineage>
</organism>
<sequence length="75" mass="8396">MEKSLQRQSKKLSSSGVVLSNDILTLDLAAGTDHSLIMALITVYGLICVFSSVCIKKIMSFTWIFFFSTEHHQDL</sequence>
<dbReference type="EnsemblPlants" id="KEH15777">
    <property type="protein sequence ID" value="KEH15777"/>
    <property type="gene ID" value="MTR_0559s0020"/>
</dbReference>
<dbReference type="PaxDb" id="3880-AET05018"/>
<name>A0A072TEH4_MEDTR</name>
<keyword evidence="1 2" id="KW-0812">Transmembrane</keyword>
<dbReference type="HOGENOM" id="CLU_2674915_0_0_1"/>
<dbReference type="AlphaFoldDB" id="A0A072TEH4"/>
<reference evidence="2 4" key="1">
    <citation type="journal article" date="2011" name="Nature">
        <title>The Medicago genome provides insight into the evolution of rhizobial symbioses.</title>
        <authorList>
            <person name="Young N.D."/>
            <person name="Debelle F."/>
            <person name="Oldroyd G.E."/>
            <person name="Geurts R."/>
            <person name="Cannon S.B."/>
            <person name="Udvardi M.K."/>
            <person name="Benedito V.A."/>
            <person name="Mayer K.F."/>
            <person name="Gouzy J."/>
            <person name="Schoof H."/>
            <person name="Van de Peer Y."/>
            <person name="Proost S."/>
            <person name="Cook D.R."/>
            <person name="Meyers B.C."/>
            <person name="Spannagl M."/>
            <person name="Cheung F."/>
            <person name="De Mita S."/>
            <person name="Krishnakumar V."/>
            <person name="Gundlach H."/>
            <person name="Zhou S."/>
            <person name="Mudge J."/>
            <person name="Bharti A.K."/>
            <person name="Murray J.D."/>
            <person name="Naoumkina M.A."/>
            <person name="Rosen B."/>
            <person name="Silverstein K.A."/>
            <person name="Tang H."/>
            <person name="Rombauts S."/>
            <person name="Zhao P.X."/>
            <person name="Zhou P."/>
            <person name="Barbe V."/>
            <person name="Bardou P."/>
            <person name="Bechner M."/>
            <person name="Bellec A."/>
            <person name="Berger A."/>
            <person name="Berges H."/>
            <person name="Bidwell S."/>
            <person name="Bisseling T."/>
            <person name="Choisne N."/>
            <person name="Couloux A."/>
            <person name="Denny R."/>
            <person name="Deshpande S."/>
            <person name="Dai X."/>
            <person name="Doyle J.J."/>
            <person name="Dudez A.M."/>
            <person name="Farmer A.D."/>
            <person name="Fouteau S."/>
            <person name="Franken C."/>
            <person name="Gibelin C."/>
            <person name="Gish J."/>
            <person name="Goldstein S."/>
            <person name="Gonzalez A.J."/>
            <person name="Green P.J."/>
            <person name="Hallab A."/>
            <person name="Hartog M."/>
            <person name="Hua A."/>
            <person name="Humphray S.J."/>
            <person name="Jeong D.H."/>
            <person name="Jing Y."/>
            <person name="Jocker A."/>
            <person name="Kenton S.M."/>
            <person name="Kim D.J."/>
            <person name="Klee K."/>
            <person name="Lai H."/>
            <person name="Lang C."/>
            <person name="Lin S."/>
            <person name="Macmil S.L."/>
            <person name="Magdelenat G."/>
            <person name="Matthews L."/>
            <person name="McCorrison J."/>
            <person name="Monaghan E.L."/>
            <person name="Mun J.H."/>
            <person name="Najar F.Z."/>
            <person name="Nicholson C."/>
            <person name="Noirot C."/>
            <person name="O'Bleness M."/>
            <person name="Paule C.R."/>
            <person name="Poulain J."/>
            <person name="Prion F."/>
            <person name="Qin B."/>
            <person name="Qu C."/>
            <person name="Retzel E.F."/>
            <person name="Riddle C."/>
            <person name="Sallet E."/>
            <person name="Samain S."/>
            <person name="Samson N."/>
            <person name="Sanders I."/>
            <person name="Saurat O."/>
            <person name="Scarpelli C."/>
            <person name="Schiex T."/>
            <person name="Segurens B."/>
            <person name="Severin A.J."/>
            <person name="Sherrier D.J."/>
            <person name="Shi R."/>
            <person name="Sims S."/>
            <person name="Singer S.R."/>
            <person name="Sinharoy S."/>
            <person name="Sterck L."/>
            <person name="Viollet A."/>
            <person name="Wang B.B."/>
            <person name="Wang K."/>
            <person name="Wang M."/>
            <person name="Wang X."/>
            <person name="Warfsmann J."/>
            <person name="Weissenbach J."/>
            <person name="White D.D."/>
            <person name="White J.D."/>
            <person name="Wiley G.B."/>
            <person name="Wincker P."/>
            <person name="Xing Y."/>
            <person name="Yang L."/>
            <person name="Yao Z."/>
            <person name="Ying F."/>
            <person name="Zhai J."/>
            <person name="Zhou L."/>
            <person name="Zuber A."/>
            <person name="Denarie J."/>
            <person name="Dixon R.A."/>
            <person name="May G.D."/>
            <person name="Schwartz D.C."/>
            <person name="Rogers J."/>
            <person name="Quetier F."/>
            <person name="Town C.D."/>
            <person name="Roe B.A."/>
        </authorList>
    </citation>
    <scope>NUCLEOTIDE SEQUENCE [LARGE SCALE GENOMIC DNA]</scope>
    <source>
        <strain evidence="2">A17</strain>
        <strain evidence="3 4">cv. Jemalong A17</strain>
    </source>
</reference>
<gene>
    <name evidence="2" type="ORF">MTR_0559s0020</name>
</gene>
<feature type="transmembrane region" description="Helical" evidence="1">
    <location>
        <begin position="36"/>
        <end position="55"/>
    </location>
</feature>
<dbReference type="InterPro" id="IPR025659">
    <property type="entry name" value="Tubby-like_C"/>
</dbReference>
<keyword evidence="4" id="KW-1185">Reference proteome</keyword>
<dbReference type="Gene3D" id="2.40.160.200">
    <property type="entry name" value="LURP1-related"/>
    <property type="match status" value="1"/>
</dbReference>
<reference evidence="2 4" key="2">
    <citation type="journal article" date="2014" name="BMC Genomics">
        <title>An improved genome release (version Mt4.0) for the model legume Medicago truncatula.</title>
        <authorList>
            <person name="Tang H."/>
            <person name="Krishnakumar V."/>
            <person name="Bidwell S."/>
            <person name="Rosen B."/>
            <person name="Chan A."/>
            <person name="Zhou S."/>
            <person name="Gentzbittel L."/>
            <person name="Childs K.L."/>
            <person name="Yandell M."/>
            <person name="Gundlach H."/>
            <person name="Mayer K.F."/>
            <person name="Schwartz D.C."/>
            <person name="Town C.D."/>
        </authorList>
    </citation>
    <scope>GENOME REANNOTATION</scope>
    <source>
        <strain evidence="2">A17</strain>
        <strain evidence="3 4">cv. Jemalong A17</strain>
    </source>
</reference>
<accession>A0A072TEH4</accession>
<evidence type="ECO:0000256" key="1">
    <source>
        <dbReference type="SAM" id="Phobius"/>
    </source>
</evidence>
<keyword evidence="1" id="KW-0472">Membrane</keyword>
<dbReference type="InterPro" id="IPR038595">
    <property type="entry name" value="LOR_sf"/>
</dbReference>
<evidence type="ECO:0000313" key="2">
    <source>
        <dbReference type="EMBL" id="KEH15777.1"/>
    </source>
</evidence>
<protein>
    <submittedName>
        <fullName evidence="2">Transmembrane protein, putative</fullName>
    </submittedName>
</protein>
<reference evidence="3" key="3">
    <citation type="submission" date="2015-06" db="UniProtKB">
        <authorList>
            <consortium name="EnsemblPlants"/>
        </authorList>
    </citation>
    <scope>IDENTIFICATION</scope>
    <source>
        <strain evidence="3">cv. Jemalong A17</strain>
    </source>
</reference>
<evidence type="ECO:0000313" key="4">
    <source>
        <dbReference type="Proteomes" id="UP000002051"/>
    </source>
</evidence>